<protein>
    <submittedName>
        <fullName evidence="1">Uncharacterized protein</fullName>
    </submittedName>
</protein>
<gene>
    <name evidence="1" type="ORF">C442_20501</name>
</gene>
<dbReference type="AlphaFoldDB" id="M0JYT1"/>
<dbReference type="EMBL" id="AOLW01000067">
    <property type="protein sequence ID" value="EMA14141.1"/>
    <property type="molecule type" value="Genomic_DNA"/>
</dbReference>
<dbReference type="Proteomes" id="UP000011623">
    <property type="component" value="Unassembled WGS sequence"/>
</dbReference>
<proteinExistence type="predicted"/>
<name>M0JYT1_9EURY</name>
<sequence>MAAAVENGTATRQGYDPLLDGSDTVRFNNSFYRVSETMLGTSEVTVYEVSLDFNPTEAAPEFGEIQYENLPKSDREHFDYFFADENPPADGEDSIDIEYGPVSEVSDDSVFVPDPQYDVLIHDGNRYQIDVSSHSRSQTKYQHEVTKIAPDSDILADRIREQYLFTLTDLTDAERKVVEEAIDSAYYERDEAFQSVIDRIREHEGLNVGEGYGTWLIEYESAEYITHAEWVD</sequence>
<comment type="caution">
    <text evidence="1">The sequence shown here is derived from an EMBL/GenBank/DDBJ whole genome shotgun (WGS) entry which is preliminary data.</text>
</comment>
<accession>M0JYT1</accession>
<organism evidence="1 2">
    <name type="scientific">Haloarcula amylolytica JCM 13557</name>
    <dbReference type="NCBI Taxonomy" id="1227452"/>
    <lineage>
        <taxon>Archaea</taxon>
        <taxon>Methanobacteriati</taxon>
        <taxon>Methanobacteriota</taxon>
        <taxon>Stenosarchaea group</taxon>
        <taxon>Halobacteria</taxon>
        <taxon>Halobacteriales</taxon>
        <taxon>Haloarculaceae</taxon>
        <taxon>Haloarcula</taxon>
    </lineage>
</organism>
<reference evidence="1 2" key="1">
    <citation type="journal article" date="2014" name="PLoS Genet.">
        <title>Phylogenetically driven sequencing of extremely halophilic archaea reveals strategies for static and dynamic osmo-response.</title>
        <authorList>
            <person name="Becker E.A."/>
            <person name="Seitzer P.M."/>
            <person name="Tritt A."/>
            <person name="Larsen D."/>
            <person name="Krusor M."/>
            <person name="Yao A.I."/>
            <person name="Wu D."/>
            <person name="Madern D."/>
            <person name="Eisen J.A."/>
            <person name="Darling A.E."/>
            <person name="Facciotti M.T."/>
        </authorList>
    </citation>
    <scope>NUCLEOTIDE SEQUENCE [LARGE SCALE GENOMIC DNA]</scope>
    <source>
        <strain evidence="1 2">JCM 13557</strain>
    </source>
</reference>
<evidence type="ECO:0000313" key="1">
    <source>
        <dbReference type="EMBL" id="EMA14141.1"/>
    </source>
</evidence>
<keyword evidence="2" id="KW-1185">Reference proteome</keyword>
<evidence type="ECO:0000313" key="2">
    <source>
        <dbReference type="Proteomes" id="UP000011623"/>
    </source>
</evidence>